<keyword evidence="2" id="KW-1185">Reference proteome</keyword>
<comment type="caution">
    <text evidence="1">The sequence shown here is derived from an EMBL/GenBank/DDBJ whole genome shotgun (WGS) entry which is preliminary data.</text>
</comment>
<organism evidence="1 2">
    <name type="scientific">Geoanaerobacter pelophilus</name>
    <dbReference type="NCBI Taxonomy" id="60036"/>
    <lineage>
        <taxon>Bacteria</taxon>
        <taxon>Pseudomonadati</taxon>
        <taxon>Thermodesulfobacteriota</taxon>
        <taxon>Desulfuromonadia</taxon>
        <taxon>Geobacterales</taxon>
        <taxon>Geobacteraceae</taxon>
        <taxon>Geoanaerobacter</taxon>
    </lineage>
</organism>
<name>A0ABQ0MIE4_9BACT</name>
<accession>A0ABQ0MIE4</accession>
<gene>
    <name evidence="1" type="ORF">GPEL0_01f2388</name>
</gene>
<protein>
    <submittedName>
        <fullName evidence="1">Uncharacterized protein</fullName>
    </submittedName>
</protein>
<proteinExistence type="predicted"/>
<dbReference type="EMBL" id="BDQG01000001">
    <property type="protein sequence ID" value="GAW66850.1"/>
    <property type="molecule type" value="Genomic_DNA"/>
</dbReference>
<sequence>MCGKRRIVVSKNPVLWQYLDCFHYKTFVTTYLPLVKCCCGQKTLNDMILLNLMLSQLKKTEVLSPLRSLNL</sequence>
<dbReference type="Proteomes" id="UP000194153">
    <property type="component" value="Unassembled WGS sequence"/>
</dbReference>
<evidence type="ECO:0000313" key="2">
    <source>
        <dbReference type="Proteomes" id="UP000194153"/>
    </source>
</evidence>
<evidence type="ECO:0000313" key="1">
    <source>
        <dbReference type="EMBL" id="GAW66850.1"/>
    </source>
</evidence>
<reference evidence="2" key="1">
    <citation type="submission" date="2017-05" db="EMBL/GenBank/DDBJ databases">
        <title>Draft genome sequence of Geobacter pelophilus, a iron(III)-reducing bacteria.</title>
        <authorList>
            <person name="Aoyagi T."/>
            <person name="Koike H."/>
            <person name="Morita T."/>
            <person name="Sato Y."/>
            <person name="Habe H."/>
            <person name="Hori T."/>
        </authorList>
    </citation>
    <scope>NUCLEOTIDE SEQUENCE [LARGE SCALE GENOMIC DNA]</scope>
    <source>
        <strain evidence="2">Drf2</strain>
    </source>
</reference>